<proteinExistence type="predicted"/>
<gene>
    <name evidence="2" type="ORF">RRG08_062435</name>
</gene>
<evidence type="ECO:0000313" key="3">
    <source>
        <dbReference type="Proteomes" id="UP001283361"/>
    </source>
</evidence>
<feature type="region of interest" description="Disordered" evidence="1">
    <location>
        <begin position="82"/>
        <end position="105"/>
    </location>
</feature>
<reference evidence="2" key="1">
    <citation type="journal article" date="2023" name="G3 (Bethesda)">
        <title>A reference genome for the long-term kleptoplast-retaining sea slug Elysia crispata morphotype clarki.</title>
        <authorList>
            <person name="Eastman K.E."/>
            <person name="Pendleton A.L."/>
            <person name="Shaikh M.A."/>
            <person name="Suttiyut T."/>
            <person name="Ogas R."/>
            <person name="Tomko P."/>
            <person name="Gavelis G."/>
            <person name="Widhalm J.R."/>
            <person name="Wisecaver J.H."/>
        </authorList>
    </citation>
    <scope>NUCLEOTIDE SEQUENCE</scope>
    <source>
        <strain evidence="2">ECLA1</strain>
    </source>
</reference>
<evidence type="ECO:0000313" key="2">
    <source>
        <dbReference type="EMBL" id="KAK3699643.1"/>
    </source>
</evidence>
<organism evidence="2 3">
    <name type="scientific">Elysia crispata</name>
    <name type="common">lettuce slug</name>
    <dbReference type="NCBI Taxonomy" id="231223"/>
    <lineage>
        <taxon>Eukaryota</taxon>
        <taxon>Metazoa</taxon>
        <taxon>Spiralia</taxon>
        <taxon>Lophotrochozoa</taxon>
        <taxon>Mollusca</taxon>
        <taxon>Gastropoda</taxon>
        <taxon>Heterobranchia</taxon>
        <taxon>Euthyneura</taxon>
        <taxon>Panpulmonata</taxon>
        <taxon>Sacoglossa</taxon>
        <taxon>Placobranchoidea</taxon>
        <taxon>Plakobranchidae</taxon>
        <taxon>Elysia</taxon>
    </lineage>
</organism>
<dbReference type="AlphaFoldDB" id="A0AAE1CJD5"/>
<sequence length="105" mass="11538">MKTSNRSFDLLEPDKREVTTIGPRLMASYDVTSCHVSRVSSTPTYRCHLDPSHLSSMTDRESEGTFDALCLLEVTHLSCRRSTLSPSPASSTSPSPSLSFNPPHP</sequence>
<evidence type="ECO:0000256" key="1">
    <source>
        <dbReference type="SAM" id="MobiDB-lite"/>
    </source>
</evidence>
<comment type="caution">
    <text evidence="2">The sequence shown here is derived from an EMBL/GenBank/DDBJ whole genome shotgun (WGS) entry which is preliminary data.</text>
</comment>
<accession>A0AAE1CJD5</accession>
<name>A0AAE1CJD5_9GAST</name>
<keyword evidence="3" id="KW-1185">Reference proteome</keyword>
<dbReference type="Proteomes" id="UP001283361">
    <property type="component" value="Unassembled WGS sequence"/>
</dbReference>
<dbReference type="EMBL" id="JAWDGP010007939">
    <property type="protein sequence ID" value="KAK3699643.1"/>
    <property type="molecule type" value="Genomic_DNA"/>
</dbReference>
<protein>
    <submittedName>
        <fullName evidence="2">Uncharacterized protein</fullName>
    </submittedName>
</protein>